<dbReference type="GO" id="GO:0045174">
    <property type="term" value="F:glutathione dehydrogenase (ascorbate) activity"/>
    <property type="evidence" value="ECO:0007669"/>
    <property type="project" value="UniProtKB-UniRule"/>
</dbReference>
<dbReference type="EC" id="1.20.4.2" evidence="3"/>
<evidence type="ECO:0000313" key="6">
    <source>
        <dbReference type="EMBL" id="CAF1164719.1"/>
    </source>
</evidence>
<dbReference type="SUPFAM" id="SSF52833">
    <property type="entry name" value="Thioredoxin-like"/>
    <property type="match status" value="1"/>
</dbReference>
<dbReference type="SUPFAM" id="SSF47616">
    <property type="entry name" value="GST C-terminal domain-like"/>
    <property type="match status" value="1"/>
</dbReference>
<evidence type="ECO:0000256" key="2">
    <source>
        <dbReference type="ARBA" id="ARBA00023002"/>
    </source>
</evidence>
<comment type="function">
    <text evidence="3">Exhibits glutathione-dependent thiol transferase activity. Has high dehydroascorbate reductase activity and may contribute to the recycling of ascorbic acid. Participates in the biotransformation of inorganic arsenic and reduces monomethylarsonic acid (MMA).</text>
</comment>
<evidence type="ECO:0000256" key="1">
    <source>
        <dbReference type="ARBA" id="ARBA00011067"/>
    </source>
</evidence>
<gene>
    <name evidence="6" type="ORF">VCS650_LOCUS23564</name>
</gene>
<name>A0A814TSA7_9BILA</name>
<dbReference type="InterPro" id="IPR040079">
    <property type="entry name" value="Glutathione_S-Trfase"/>
</dbReference>
<dbReference type="FunFam" id="3.40.30.10:FF:000123">
    <property type="entry name" value="Glutathione transferase o1"/>
    <property type="match status" value="1"/>
</dbReference>
<keyword evidence="2 3" id="KW-0560">Oxidoreductase</keyword>
<evidence type="ECO:0000259" key="5">
    <source>
        <dbReference type="PROSITE" id="PS50405"/>
    </source>
</evidence>
<dbReference type="GO" id="GO:0050610">
    <property type="term" value="F:methylarsonate reductase activity"/>
    <property type="evidence" value="ECO:0007669"/>
    <property type="project" value="UniProtKB-UniRule"/>
</dbReference>
<sequence>MTTTKKHLKSDSECPPLKENQLRLYSMRFCPFVQRTKLVLAAKNIPYEEILINLGDKPDWYLKKHPAADVPLLEWIDSSSKKAQSIPESLVISDYLDNLYNVHRLHPNDPFNKAKQQILLSKYGNVMSSFYKIVRQSEGNNIEELNNSLAIYEEALHDTFFGGSKPGMFDFMIWPWFERFPVISESGFVLNADGKLPKLAKWVEAMKASEIVQKVKVPDEITKKFFNTVRQDKVDYDIE</sequence>
<comment type="caution">
    <text evidence="6">The sequence shown here is derived from an EMBL/GenBank/DDBJ whole genome shotgun (WGS) entry which is preliminary data.</text>
</comment>
<comment type="catalytic activity">
    <reaction evidence="3">
        <text>L-dehydroascorbate + 2 glutathione = glutathione disulfide + L-ascorbate</text>
        <dbReference type="Rhea" id="RHEA:24424"/>
        <dbReference type="ChEBI" id="CHEBI:38290"/>
        <dbReference type="ChEBI" id="CHEBI:57925"/>
        <dbReference type="ChEBI" id="CHEBI:58297"/>
        <dbReference type="ChEBI" id="CHEBI:58539"/>
        <dbReference type="EC" id="1.8.5.1"/>
    </reaction>
</comment>
<dbReference type="FunFam" id="1.20.1050.10:FF:000009">
    <property type="entry name" value="Glutathione S-transferase omega-1"/>
    <property type="match status" value="1"/>
</dbReference>
<dbReference type="InterPro" id="IPR050983">
    <property type="entry name" value="GST_Omega/HSP26"/>
</dbReference>
<accession>A0A814TSA7</accession>
<dbReference type="PANTHER" id="PTHR43968">
    <property type="match status" value="1"/>
</dbReference>
<evidence type="ECO:0000313" key="7">
    <source>
        <dbReference type="Proteomes" id="UP000663891"/>
    </source>
</evidence>
<dbReference type="SFLD" id="SFLDS00019">
    <property type="entry name" value="Glutathione_Transferase_(cytos"/>
    <property type="match status" value="1"/>
</dbReference>
<dbReference type="GO" id="GO:0005737">
    <property type="term" value="C:cytoplasm"/>
    <property type="evidence" value="ECO:0007669"/>
    <property type="project" value="InterPro"/>
</dbReference>
<comment type="catalytic activity">
    <reaction evidence="3">
        <text>methylarsonate + 2 glutathione + H(+) = methylarsonous acid + glutathione disulfide + H2O</text>
        <dbReference type="Rhea" id="RHEA:15969"/>
        <dbReference type="ChEBI" id="CHEBI:15377"/>
        <dbReference type="ChEBI" id="CHEBI:15378"/>
        <dbReference type="ChEBI" id="CHEBI:17826"/>
        <dbReference type="ChEBI" id="CHEBI:33409"/>
        <dbReference type="ChEBI" id="CHEBI:57925"/>
        <dbReference type="ChEBI" id="CHEBI:58297"/>
        <dbReference type="EC" id="1.20.4.2"/>
    </reaction>
</comment>
<dbReference type="PROSITE" id="PS50404">
    <property type="entry name" value="GST_NTER"/>
    <property type="match status" value="1"/>
</dbReference>
<dbReference type="InterPro" id="IPR036282">
    <property type="entry name" value="Glutathione-S-Trfase_C_sf"/>
</dbReference>
<keyword evidence="3" id="KW-0808">Transferase</keyword>
<dbReference type="Gene3D" id="3.40.30.10">
    <property type="entry name" value="Glutaredoxin"/>
    <property type="match status" value="1"/>
</dbReference>
<comment type="catalytic activity">
    <reaction evidence="3">
        <text>RX + glutathione = an S-substituted glutathione + a halide anion + H(+)</text>
        <dbReference type="Rhea" id="RHEA:16437"/>
        <dbReference type="ChEBI" id="CHEBI:15378"/>
        <dbReference type="ChEBI" id="CHEBI:16042"/>
        <dbReference type="ChEBI" id="CHEBI:17792"/>
        <dbReference type="ChEBI" id="CHEBI:57925"/>
        <dbReference type="ChEBI" id="CHEBI:90779"/>
        <dbReference type="EC" id="2.5.1.18"/>
    </reaction>
</comment>
<evidence type="ECO:0000256" key="3">
    <source>
        <dbReference type="RuleBase" id="RU368071"/>
    </source>
</evidence>
<dbReference type="PRINTS" id="PR01625">
    <property type="entry name" value="GSTRNSFRASEO"/>
</dbReference>
<dbReference type="GO" id="GO:0006749">
    <property type="term" value="P:glutathione metabolic process"/>
    <property type="evidence" value="ECO:0007669"/>
    <property type="project" value="UniProtKB-UniRule"/>
</dbReference>
<dbReference type="SFLD" id="SFLDG00358">
    <property type="entry name" value="Main_(cytGST)"/>
    <property type="match status" value="1"/>
</dbReference>
<dbReference type="OrthoDB" id="4951845at2759"/>
<dbReference type="Proteomes" id="UP000663891">
    <property type="component" value="Unassembled WGS sequence"/>
</dbReference>
<dbReference type="PROSITE" id="PS50405">
    <property type="entry name" value="GST_CTER"/>
    <property type="match status" value="1"/>
</dbReference>
<proteinExistence type="inferred from homology"/>
<dbReference type="Pfam" id="PF13417">
    <property type="entry name" value="GST_N_3"/>
    <property type="match status" value="1"/>
</dbReference>
<organism evidence="6 7">
    <name type="scientific">Adineta steineri</name>
    <dbReference type="NCBI Taxonomy" id="433720"/>
    <lineage>
        <taxon>Eukaryota</taxon>
        <taxon>Metazoa</taxon>
        <taxon>Spiralia</taxon>
        <taxon>Gnathifera</taxon>
        <taxon>Rotifera</taxon>
        <taxon>Eurotatoria</taxon>
        <taxon>Bdelloidea</taxon>
        <taxon>Adinetida</taxon>
        <taxon>Adinetidae</taxon>
        <taxon>Adineta</taxon>
    </lineage>
</organism>
<dbReference type="InterPro" id="IPR004045">
    <property type="entry name" value="Glutathione_S-Trfase_N"/>
</dbReference>
<dbReference type="Pfam" id="PF13410">
    <property type="entry name" value="GST_C_2"/>
    <property type="match status" value="1"/>
</dbReference>
<dbReference type="InterPro" id="IPR005442">
    <property type="entry name" value="GST_omega"/>
</dbReference>
<dbReference type="GO" id="GO:0004364">
    <property type="term" value="F:glutathione transferase activity"/>
    <property type="evidence" value="ECO:0007669"/>
    <property type="project" value="UniProtKB-UniRule"/>
</dbReference>
<dbReference type="AlphaFoldDB" id="A0A814TSA7"/>
<dbReference type="EC" id="2.5.1.18" evidence="3"/>
<dbReference type="EMBL" id="CAJNON010000279">
    <property type="protein sequence ID" value="CAF1164719.1"/>
    <property type="molecule type" value="Genomic_DNA"/>
</dbReference>
<dbReference type="InterPro" id="IPR036249">
    <property type="entry name" value="Thioredoxin-like_sf"/>
</dbReference>
<evidence type="ECO:0000259" key="4">
    <source>
        <dbReference type="PROSITE" id="PS50404"/>
    </source>
</evidence>
<dbReference type="EC" id="1.8.5.1" evidence="3"/>
<dbReference type="InterPro" id="IPR010987">
    <property type="entry name" value="Glutathione-S-Trfase_C-like"/>
</dbReference>
<reference evidence="6" key="1">
    <citation type="submission" date="2021-02" db="EMBL/GenBank/DDBJ databases">
        <authorList>
            <person name="Nowell W R."/>
        </authorList>
    </citation>
    <scope>NUCLEOTIDE SEQUENCE</scope>
</reference>
<feature type="domain" description="GST N-terminal" evidence="4">
    <location>
        <begin position="20"/>
        <end position="104"/>
    </location>
</feature>
<protein>
    <recommendedName>
        <fullName evidence="3">Glutathione S-transferase omega</fullName>
        <shortName evidence="3">GSTO</shortName>
        <ecNumber evidence="3">1.20.4.2</ecNumber>
        <ecNumber evidence="3">1.8.5.1</ecNumber>
        <ecNumber evidence="3">2.5.1.18</ecNumber>
    </recommendedName>
    <alternativeName>
        <fullName evidence="3">Glutathione-dependent dehydroascorbate reductase</fullName>
    </alternativeName>
    <alternativeName>
        <fullName evidence="3">Monomethylarsonic acid reductase</fullName>
    </alternativeName>
</protein>
<dbReference type="PANTHER" id="PTHR43968:SF6">
    <property type="entry name" value="GLUTATHIONE S-TRANSFERASE OMEGA"/>
    <property type="match status" value="1"/>
</dbReference>
<dbReference type="Gene3D" id="1.20.1050.10">
    <property type="match status" value="1"/>
</dbReference>
<comment type="similarity">
    <text evidence="1 3">Belongs to the GST superfamily. Omega family.</text>
</comment>
<feature type="domain" description="GST C-terminal" evidence="5">
    <location>
        <begin position="78"/>
        <end position="225"/>
    </location>
</feature>